<feature type="transmembrane region" description="Helical" evidence="1">
    <location>
        <begin position="160"/>
        <end position="177"/>
    </location>
</feature>
<feature type="transmembrane region" description="Helical" evidence="1">
    <location>
        <begin position="6"/>
        <end position="26"/>
    </location>
</feature>
<dbReference type="RefSeq" id="WP_136776936.1">
    <property type="nucleotide sequence ID" value="NZ_SUPK01000002.1"/>
</dbReference>
<dbReference type="Pfam" id="PF17248">
    <property type="entry name" value="DUF5317"/>
    <property type="match status" value="1"/>
</dbReference>
<protein>
    <recommendedName>
        <fullName evidence="4">DUF5317 domain-containing protein</fullName>
    </recommendedName>
</protein>
<dbReference type="Proteomes" id="UP000309673">
    <property type="component" value="Unassembled WGS sequence"/>
</dbReference>
<keyword evidence="1" id="KW-1133">Transmembrane helix</keyword>
<keyword evidence="3" id="KW-1185">Reference proteome</keyword>
<dbReference type="OrthoDB" id="37447at2"/>
<keyword evidence="1" id="KW-0472">Membrane</keyword>
<proteinExistence type="predicted"/>
<evidence type="ECO:0000313" key="3">
    <source>
        <dbReference type="Proteomes" id="UP000309673"/>
    </source>
</evidence>
<reference evidence="2 3" key="1">
    <citation type="submission" date="2019-04" db="EMBL/GenBank/DDBJ databases">
        <title>Cohnella sp. nov., isolated from soil.</title>
        <authorList>
            <person name="Kim W."/>
        </authorList>
    </citation>
    <scope>NUCLEOTIDE SEQUENCE [LARGE SCALE GENOMIC DNA]</scope>
    <source>
        <strain evidence="2 3">CAU 1483</strain>
    </source>
</reference>
<feature type="transmembrane region" description="Helical" evidence="1">
    <location>
        <begin position="84"/>
        <end position="101"/>
    </location>
</feature>
<dbReference type="EMBL" id="SUPK01000002">
    <property type="protein sequence ID" value="TJY43575.1"/>
    <property type="molecule type" value="Genomic_DNA"/>
</dbReference>
<sequence length="205" mass="22716">MVYDGIVIGLIIGLIRAGWRHGFAALSQIRIRGGWIFPALLLVQFGVFYLTDKNEWIADYSGYMFLVVYAAGLYVLWLNREEKGFWWIFAGVALNFIVMAANGGKMPVSLEAASVLDPVYGQMLRDGSVVSKHALLTDSTIVPFLGDIIPLTSPYPRSQVISIGDVIMNVGIFIYLNNIMIAHKHRSSIVESTDINTTKKGERSA</sequence>
<evidence type="ECO:0000256" key="1">
    <source>
        <dbReference type="SAM" id="Phobius"/>
    </source>
</evidence>
<accession>A0A4U0FFC0</accession>
<evidence type="ECO:0000313" key="2">
    <source>
        <dbReference type="EMBL" id="TJY43575.1"/>
    </source>
</evidence>
<keyword evidence="1" id="KW-0812">Transmembrane</keyword>
<name>A0A4U0FFC0_9BACL</name>
<dbReference type="InterPro" id="IPR035168">
    <property type="entry name" value="DUF5317"/>
</dbReference>
<evidence type="ECO:0008006" key="4">
    <source>
        <dbReference type="Google" id="ProtNLM"/>
    </source>
</evidence>
<organism evidence="2 3">
    <name type="scientific">Cohnella pontilimi</name>
    <dbReference type="NCBI Taxonomy" id="2564100"/>
    <lineage>
        <taxon>Bacteria</taxon>
        <taxon>Bacillati</taxon>
        <taxon>Bacillota</taxon>
        <taxon>Bacilli</taxon>
        <taxon>Bacillales</taxon>
        <taxon>Paenibacillaceae</taxon>
        <taxon>Cohnella</taxon>
    </lineage>
</organism>
<dbReference type="AlphaFoldDB" id="A0A4U0FFC0"/>
<feature type="transmembrane region" description="Helical" evidence="1">
    <location>
        <begin position="33"/>
        <end position="51"/>
    </location>
</feature>
<gene>
    <name evidence="2" type="ORF">E5161_06795</name>
</gene>
<feature type="transmembrane region" description="Helical" evidence="1">
    <location>
        <begin position="57"/>
        <end position="77"/>
    </location>
</feature>
<comment type="caution">
    <text evidence="2">The sequence shown here is derived from an EMBL/GenBank/DDBJ whole genome shotgun (WGS) entry which is preliminary data.</text>
</comment>